<dbReference type="GO" id="GO:0012505">
    <property type="term" value="C:endomembrane system"/>
    <property type="evidence" value="ECO:0007669"/>
    <property type="project" value="UniProtKB-SubCell"/>
</dbReference>
<evidence type="ECO:0000256" key="2">
    <source>
        <dbReference type="ARBA" id="ARBA00022676"/>
    </source>
</evidence>
<organism evidence="9 10">
    <name type="scientific">Dioscorea zingiberensis</name>
    <dbReference type="NCBI Taxonomy" id="325984"/>
    <lineage>
        <taxon>Eukaryota</taxon>
        <taxon>Viridiplantae</taxon>
        <taxon>Streptophyta</taxon>
        <taxon>Embryophyta</taxon>
        <taxon>Tracheophyta</taxon>
        <taxon>Spermatophyta</taxon>
        <taxon>Magnoliopsida</taxon>
        <taxon>Liliopsida</taxon>
        <taxon>Dioscoreales</taxon>
        <taxon>Dioscoreaceae</taxon>
        <taxon>Dioscorea</taxon>
    </lineage>
</organism>
<keyword evidence="3" id="KW-0808">Transferase</keyword>
<keyword evidence="7" id="KW-0961">Cell wall biogenesis/degradation</keyword>
<gene>
    <name evidence="9" type="ORF">J5N97_014225</name>
</gene>
<dbReference type="EMBL" id="JAGGNH010000003">
    <property type="protein sequence ID" value="KAJ0978751.1"/>
    <property type="molecule type" value="Genomic_DNA"/>
</dbReference>
<evidence type="ECO:0000313" key="9">
    <source>
        <dbReference type="EMBL" id="KAJ0978751.1"/>
    </source>
</evidence>
<dbReference type="AlphaFoldDB" id="A0A9D5HJI3"/>
<reference evidence="9" key="2">
    <citation type="journal article" date="2022" name="Hortic Res">
        <title>The genome of Dioscorea zingiberensis sheds light on the biosynthesis, origin and evolution of the medicinally important diosgenin saponins.</title>
        <authorList>
            <person name="Li Y."/>
            <person name="Tan C."/>
            <person name="Li Z."/>
            <person name="Guo J."/>
            <person name="Li S."/>
            <person name="Chen X."/>
            <person name="Wang C."/>
            <person name="Dai X."/>
            <person name="Yang H."/>
            <person name="Song W."/>
            <person name="Hou L."/>
            <person name="Xu J."/>
            <person name="Tong Z."/>
            <person name="Xu A."/>
            <person name="Yuan X."/>
            <person name="Wang W."/>
            <person name="Yang Q."/>
            <person name="Chen L."/>
            <person name="Sun Z."/>
            <person name="Wang K."/>
            <person name="Pan B."/>
            <person name="Chen J."/>
            <person name="Bao Y."/>
            <person name="Liu F."/>
            <person name="Qi X."/>
            <person name="Gang D.R."/>
            <person name="Wen J."/>
            <person name="Li J."/>
        </authorList>
    </citation>
    <scope>NUCLEOTIDE SEQUENCE</scope>
    <source>
        <strain evidence="9">Dzin_1.0</strain>
    </source>
</reference>
<evidence type="ECO:0000256" key="4">
    <source>
        <dbReference type="ARBA" id="ARBA00022692"/>
    </source>
</evidence>
<dbReference type="GO" id="GO:0016020">
    <property type="term" value="C:membrane"/>
    <property type="evidence" value="ECO:0007669"/>
    <property type="project" value="InterPro"/>
</dbReference>
<keyword evidence="5 8" id="KW-1133">Transmembrane helix</keyword>
<evidence type="ECO:0000256" key="8">
    <source>
        <dbReference type="SAM" id="Phobius"/>
    </source>
</evidence>
<feature type="transmembrane region" description="Helical" evidence="8">
    <location>
        <begin position="103"/>
        <end position="120"/>
    </location>
</feature>
<reference evidence="9" key="1">
    <citation type="submission" date="2021-03" db="EMBL/GenBank/DDBJ databases">
        <authorList>
            <person name="Li Z."/>
            <person name="Yang C."/>
        </authorList>
    </citation>
    <scope>NUCLEOTIDE SEQUENCE</scope>
    <source>
        <strain evidence="9">Dzin_1.0</strain>
        <tissue evidence="9">Leaf</tissue>
    </source>
</reference>
<evidence type="ECO:0000256" key="5">
    <source>
        <dbReference type="ARBA" id="ARBA00022989"/>
    </source>
</evidence>
<keyword evidence="2" id="KW-0328">Glycosyltransferase</keyword>
<dbReference type="OrthoDB" id="72851at2759"/>
<evidence type="ECO:0000256" key="1">
    <source>
        <dbReference type="ARBA" id="ARBA00004308"/>
    </source>
</evidence>
<dbReference type="GO" id="GO:0016760">
    <property type="term" value="F:cellulose synthase (UDP-forming) activity"/>
    <property type="evidence" value="ECO:0007669"/>
    <property type="project" value="InterPro"/>
</dbReference>
<comment type="subcellular location">
    <subcellularLocation>
        <location evidence="1">Endomembrane system</location>
    </subcellularLocation>
</comment>
<dbReference type="Pfam" id="PF03552">
    <property type="entry name" value="Cellulose_synt"/>
    <property type="match status" value="3"/>
</dbReference>
<dbReference type="Proteomes" id="UP001085076">
    <property type="component" value="Miscellaneous, Linkage group lg03"/>
</dbReference>
<evidence type="ECO:0000256" key="3">
    <source>
        <dbReference type="ARBA" id="ARBA00022679"/>
    </source>
</evidence>
<protein>
    <submittedName>
        <fullName evidence="9">Uncharacterized protein</fullName>
    </submittedName>
</protein>
<dbReference type="PANTHER" id="PTHR13301">
    <property type="entry name" value="X-BOX TRANSCRIPTION FACTOR-RELATED"/>
    <property type="match status" value="1"/>
</dbReference>
<comment type="caution">
    <text evidence="9">The sequence shown here is derived from an EMBL/GenBank/DDBJ whole genome shotgun (WGS) entry which is preliminary data.</text>
</comment>
<dbReference type="GO" id="GO:0030244">
    <property type="term" value="P:cellulose biosynthetic process"/>
    <property type="evidence" value="ECO:0007669"/>
    <property type="project" value="InterPro"/>
</dbReference>
<evidence type="ECO:0000256" key="7">
    <source>
        <dbReference type="ARBA" id="ARBA00023316"/>
    </source>
</evidence>
<sequence length="456" mass="51941">MNSTVLLTVGSALQIPDKQTLNPQASVLMNFWKERICQWKLAQEDISYRSNYQRKLDQMNESSSLDEGNESSPQEVAWDQFEKDEELRQPLSRKVSITSSKISPYRVVVVFRLVALAFFFQFRLVNPVENAYWLWLTSVICEVWFALSWILDQLSKWQPVNGERQYEEFKSSNQCSLVAKFQNMPCDGWSMQDGTQWPGNNTRDHPGMIQILLSRGGPSDAEGRHAMSSFPRDLMGVDGSGRFANHNTIFYDNQGVCVSWRESAGDRLSCKLDSMAPDENCLSDVEANSLEIENPSCFVDLKKCFGPSSTLIASIIVKDNRFSISARPGGFLKRSNSCDKLLEYEDNTAWGREIGWIYGSLNSDIVTGLEMHTARMEVNLLHCPIWYGYGGKLRLLQRIAYINATIYPLTSIPMVIYCTIPAICLITGRFIIPMISRFGSIWFLLTFSSIFCYWCS</sequence>
<feature type="transmembrane region" description="Helical" evidence="8">
    <location>
        <begin position="406"/>
        <end position="432"/>
    </location>
</feature>
<evidence type="ECO:0000313" key="10">
    <source>
        <dbReference type="Proteomes" id="UP001085076"/>
    </source>
</evidence>
<dbReference type="InterPro" id="IPR005150">
    <property type="entry name" value="Cellulose_synth"/>
</dbReference>
<evidence type="ECO:0000256" key="6">
    <source>
        <dbReference type="ARBA" id="ARBA00023136"/>
    </source>
</evidence>
<keyword evidence="10" id="KW-1185">Reference proteome</keyword>
<keyword evidence="6 8" id="KW-0472">Membrane</keyword>
<name>A0A9D5HJI3_9LILI</name>
<feature type="transmembrane region" description="Helical" evidence="8">
    <location>
        <begin position="438"/>
        <end position="455"/>
    </location>
</feature>
<accession>A0A9D5HJI3</accession>
<keyword evidence="4 8" id="KW-0812">Transmembrane</keyword>
<feature type="transmembrane region" description="Helical" evidence="8">
    <location>
        <begin position="132"/>
        <end position="151"/>
    </location>
</feature>
<dbReference type="GO" id="GO:0071555">
    <property type="term" value="P:cell wall organization"/>
    <property type="evidence" value="ECO:0007669"/>
    <property type="project" value="UniProtKB-KW"/>
</dbReference>
<proteinExistence type="predicted"/>